<dbReference type="RefSeq" id="WP_121922877.1">
    <property type="nucleotide sequence ID" value="NZ_REFO01000011.1"/>
</dbReference>
<feature type="domain" description="BFN" evidence="2">
    <location>
        <begin position="1"/>
        <end position="134"/>
    </location>
</feature>
<protein>
    <recommendedName>
        <fullName evidence="2">BFN domain-containing protein</fullName>
    </recommendedName>
</protein>
<reference evidence="3 4" key="1">
    <citation type="submission" date="2018-10" db="EMBL/GenBank/DDBJ databases">
        <title>Genomic Encyclopedia of Archaeal and Bacterial Type Strains, Phase II (KMG-II): from individual species to whole genera.</title>
        <authorList>
            <person name="Goeker M."/>
        </authorList>
    </citation>
    <scope>NUCLEOTIDE SEQUENCE [LARGE SCALE GENOMIC DNA]</scope>
    <source>
        <strain evidence="3 4">VM1</strain>
    </source>
</reference>
<dbReference type="InterPro" id="IPR003729">
    <property type="entry name" value="Bi_nuclease_dom"/>
</dbReference>
<evidence type="ECO:0000256" key="1">
    <source>
        <dbReference type="SAM" id="MobiDB-lite"/>
    </source>
</evidence>
<evidence type="ECO:0000259" key="2">
    <source>
        <dbReference type="PROSITE" id="PS51658"/>
    </source>
</evidence>
<dbReference type="Pfam" id="PF02577">
    <property type="entry name" value="BFN_dom"/>
    <property type="match status" value="1"/>
</dbReference>
<gene>
    <name evidence="3" type="ORF">CLV39_0739</name>
</gene>
<accession>A0A3M0BRF6</accession>
<dbReference type="PROSITE" id="PS51658">
    <property type="entry name" value="BFN"/>
    <property type="match status" value="1"/>
</dbReference>
<dbReference type="OrthoDB" id="9788698at2"/>
<evidence type="ECO:0000313" key="3">
    <source>
        <dbReference type="EMBL" id="RMA97085.1"/>
    </source>
</evidence>
<name>A0A3M0BRF6_9AQUI</name>
<dbReference type="PANTHER" id="PTHR15160:SF1">
    <property type="entry name" value="VON HIPPEL-LINDAU DISEASE TUMOR SUPPRESSOR"/>
    <property type="match status" value="1"/>
</dbReference>
<feature type="compositionally biased region" description="Basic and acidic residues" evidence="1">
    <location>
        <begin position="150"/>
        <end position="168"/>
    </location>
</feature>
<dbReference type="Proteomes" id="UP000280842">
    <property type="component" value="Unassembled WGS sequence"/>
</dbReference>
<dbReference type="SUPFAM" id="SSF103256">
    <property type="entry name" value="Hypothetical protein TM0160"/>
    <property type="match status" value="1"/>
</dbReference>
<dbReference type="AlphaFoldDB" id="A0A3M0BRF6"/>
<sequence>MIKVVVRSIGLDSLTGSPILMLADIENENNIYPIWIGVPEAESIILGKSKVETPRPLTYDLMKNIIESLGATVEKVAITDHKNGVYIAEITLKKENGEEIAIDSRPSDAINIALRFDVPIYLNENVVQKIDISQIKEVKPEDLEEEVDKETEGIKTVEDLDKITEPEKDEELEKFRKMLENLRPEDFAKKPKKEDKKEG</sequence>
<comment type="caution">
    <text evidence="3">The sequence shown here is derived from an EMBL/GenBank/DDBJ whole genome shotgun (WGS) entry which is preliminary data.</text>
</comment>
<proteinExistence type="predicted"/>
<organism evidence="3 4">
    <name type="scientific">Hydrogenothermus marinus</name>
    <dbReference type="NCBI Taxonomy" id="133270"/>
    <lineage>
        <taxon>Bacteria</taxon>
        <taxon>Pseudomonadati</taxon>
        <taxon>Aquificota</taxon>
        <taxon>Aquificia</taxon>
        <taxon>Aquificales</taxon>
        <taxon>Hydrogenothermaceae</taxon>
        <taxon>Hydrogenothermus</taxon>
    </lineage>
</organism>
<feature type="region of interest" description="Disordered" evidence="1">
    <location>
        <begin position="141"/>
        <end position="168"/>
    </location>
</feature>
<dbReference type="EMBL" id="REFO01000011">
    <property type="protein sequence ID" value="RMA97085.1"/>
    <property type="molecule type" value="Genomic_DNA"/>
</dbReference>
<evidence type="ECO:0000313" key="4">
    <source>
        <dbReference type="Proteomes" id="UP000280842"/>
    </source>
</evidence>
<dbReference type="GO" id="GO:0004518">
    <property type="term" value="F:nuclease activity"/>
    <property type="evidence" value="ECO:0007669"/>
    <property type="project" value="InterPro"/>
</dbReference>
<dbReference type="PANTHER" id="PTHR15160">
    <property type="entry name" value="VON HIPPEL-LINDAU PROTEIN"/>
    <property type="match status" value="1"/>
</dbReference>
<dbReference type="InterPro" id="IPR036104">
    <property type="entry name" value="BFN_sf"/>
</dbReference>
<dbReference type="Gene3D" id="3.10.690.10">
    <property type="entry name" value="Bifunctional nuclease domain"/>
    <property type="match status" value="1"/>
</dbReference>
<keyword evidence="4" id="KW-1185">Reference proteome</keyword>